<evidence type="ECO:0000313" key="5">
    <source>
        <dbReference type="EMBL" id="TPX78590.1"/>
    </source>
</evidence>
<dbReference type="Proteomes" id="UP000320333">
    <property type="component" value="Unassembled WGS sequence"/>
</dbReference>
<evidence type="ECO:0000313" key="6">
    <source>
        <dbReference type="Proteomes" id="UP000320333"/>
    </source>
</evidence>
<keyword evidence="6" id="KW-1185">Reference proteome</keyword>
<feature type="domain" description="SHSP" evidence="4">
    <location>
        <begin position="72"/>
        <end position="188"/>
    </location>
</feature>
<sequence>MLTAARTVTRSLAGKRLSRSLFGLTKSEGTHPVSAVRRSEDPFMDLFSRRMNRLFDEFPFGASLINSPEWNSLLKPTATMMDVCESDKQYIVTMDLPGVQKEDISVTVKDHVVTVSGQRKSSFDEKKKVGDQVHVVERAFGSFSRSFSLPKDASQDELKASMEHGVLKLEIGKTEVPEDEGIKKIEVQ</sequence>
<dbReference type="SUPFAM" id="SSF49764">
    <property type="entry name" value="HSP20-like chaperones"/>
    <property type="match status" value="1"/>
</dbReference>
<evidence type="ECO:0000256" key="2">
    <source>
        <dbReference type="PROSITE-ProRule" id="PRU00285"/>
    </source>
</evidence>
<dbReference type="STRING" id="246404.A0A507FST1"/>
<keyword evidence="1" id="KW-0346">Stress response</keyword>
<dbReference type="Pfam" id="PF00011">
    <property type="entry name" value="HSP20"/>
    <property type="match status" value="1"/>
</dbReference>
<dbReference type="PANTHER" id="PTHR11527">
    <property type="entry name" value="HEAT-SHOCK PROTEIN 20 FAMILY MEMBER"/>
    <property type="match status" value="1"/>
</dbReference>
<dbReference type="PROSITE" id="PS01031">
    <property type="entry name" value="SHSP"/>
    <property type="match status" value="1"/>
</dbReference>
<comment type="similarity">
    <text evidence="2 3">Belongs to the small heat shock protein (HSP20) family.</text>
</comment>
<dbReference type="AlphaFoldDB" id="A0A507FST1"/>
<dbReference type="EMBL" id="QEAP01000002">
    <property type="protein sequence ID" value="TPX78590.1"/>
    <property type="molecule type" value="Genomic_DNA"/>
</dbReference>
<evidence type="ECO:0000259" key="4">
    <source>
        <dbReference type="PROSITE" id="PS01031"/>
    </source>
</evidence>
<dbReference type="CDD" id="cd06464">
    <property type="entry name" value="ACD_sHsps-like"/>
    <property type="match status" value="1"/>
</dbReference>
<gene>
    <name evidence="5" type="ORF">CcCBS67573_g00185</name>
</gene>
<dbReference type="Gene3D" id="2.60.40.790">
    <property type="match status" value="1"/>
</dbReference>
<reference evidence="5 6" key="1">
    <citation type="journal article" date="2019" name="Sci. Rep.">
        <title>Comparative genomics of chytrid fungi reveal insights into the obligate biotrophic and pathogenic lifestyle of Synchytrium endobioticum.</title>
        <authorList>
            <person name="van de Vossenberg B.T.L.H."/>
            <person name="Warris S."/>
            <person name="Nguyen H.D.T."/>
            <person name="van Gent-Pelzer M.P.E."/>
            <person name="Joly D.L."/>
            <person name="van de Geest H.C."/>
            <person name="Bonants P.J.M."/>
            <person name="Smith D.S."/>
            <person name="Levesque C.A."/>
            <person name="van der Lee T.A.J."/>
        </authorList>
    </citation>
    <scope>NUCLEOTIDE SEQUENCE [LARGE SCALE GENOMIC DNA]</scope>
    <source>
        <strain evidence="5 6">CBS 675.73</strain>
    </source>
</reference>
<dbReference type="InterPro" id="IPR002068">
    <property type="entry name" value="A-crystallin/Hsp20_dom"/>
</dbReference>
<dbReference type="InterPro" id="IPR031107">
    <property type="entry name" value="Small_HSP"/>
</dbReference>
<evidence type="ECO:0000256" key="1">
    <source>
        <dbReference type="ARBA" id="ARBA00023016"/>
    </source>
</evidence>
<name>A0A507FST1_9FUNG</name>
<organism evidence="5 6">
    <name type="scientific">Chytriomyces confervae</name>
    <dbReference type="NCBI Taxonomy" id="246404"/>
    <lineage>
        <taxon>Eukaryota</taxon>
        <taxon>Fungi</taxon>
        <taxon>Fungi incertae sedis</taxon>
        <taxon>Chytridiomycota</taxon>
        <taxon>Chytridiomycota incertae sedis</taxon>
        <taxon>Chytridiomycetes</taxon>
        <taxon>Chytridiales</taxon>
        <taxon>Chytriomycetaceae</taxon>
        <taxon>Chytriomyces</taxon>
    </lineage>
</organism>
<protein>
    <recommendedName>
        <fullName evidence="4">SHSP domain-containing protein</fullName>
    </recommendedName>
</protein>
<accession>A0A507FST1</accession>
<evidence type="ECO:0000256" key="3">
    <source>
        <dbReference type="RuleBase" id="RU003616"/>
    </source>
</evidence>
<proteinExistence type="inferred from homology"/>
<dbReference type="OrthoDB" id="1431247at2759"/>
<comment type="caution">
    <text evidence="5">The sequence shown here is derived from an EMBL/GenBank/DDBJ whole genome shotgun (WGS) entry which is preliminary data.</text>
</comment>
<dbReference type="InterPro" id="IPR008978">
    <property type="entry name" value="HSP20-like_chaperone"/>
</dbReference>